<feature type="transmembrane region" description="Helical" evidence="1">
    <location>
        <begin position="14"/>
        <end position="35"/>
    </location>
</feature>
<proteinExistence type="predicted"/>
<sequence length="40" mass="4640">MDYSGDPTGFSSPLGQLVVLMMLLTSLTLLLRWWWQNRGR</sequence>
<keyword evidence="1" id="KW-1133">Transmembrane helix</keyword>
<dbReference type="RefSeq" id="WP_281283613.1">
    <property type="nucleotide sequence ID" value="NZ_BAAARZ010000044.1"/>
</dbReference>
<comment type="caution">
    <text evidence="2">The sequence shown here is derived from an EMBL/GenBank/DDBJ whole genome shotgun (WGS) entry which is preliminary data.</text>
</comment>
<evidence type="ECO:0000313" key="2">
    <source>
        <dbReference type="EMBL" id="GEC19624.1"/>
    </source>
</evidence>
<keyword evidence="3" id="KW-1185">Reference proteome</keyword>
<dbReference type="AlphaFoldDB" id="A0A4Y3WLH6"/>
<dbReference type="Proteomes" id="UP000320338">
    <property type="component" value="Unassembled WGS sequence"/>
</dbReference>
<evidence type="ECO:0000256" key="1">
    <source>
        <dbReference type="SAM" id="Phobius"/>
    </source>
</evidence>
<protein>
    <submittedName>
        <fullName evidence="2">Uncharacterized protein</fullName>
    </submittedName>
</protein>
<evidence type="ECO:0000313" key="3">
    <source>
        <dbReference type="Proteomes" id="UP000320338"/>
    </source>
</evidence>
<keyword evidence="1" id="KW-0812">Transmembrane</keyword>
<organism evidence="2 3">
    <name type="scientific">Pseudonocardia hydrocarbonoxydans</name>
    <dbReference type="NCBI Taxonomy" id="76726"/>
    <lineage>
        <taxon>Bacteria</taxon>
        <taxon>Bacillati</taxon>
        <taxon>Actinomycetota</taxon>
        <taxon>Actinomycetes</taxon>
        <taxon>Pseudonocardiales</taxon>
        <taxon>Pseudonocardiaceae</taxon>
        <taxon>Pseudonocardia</taxon>
    </lineage>
</organism>
<reference evidence="2 3" key="1">
    <citation type="submission" date="2019-06" db="EMBL/GenBank/DDBJ databases">
        <title>Whole genome shotgun sequence of Pseudonocardia hydrocarbonoxydans NBRC 14498.</title>
        <authorList>
            <person name="Hosoyama A."/>
            <person name="Uohara A."/>
            <person name="Ohji S."/>
            <person name="Ichikawa N."/>
        </authorList>
    </citation>
    <scope>NUCLEOTIDE SEQUENCE [LARGE SCALE GENOMIC DNA]</scope>
    <source>
        <strain evidence="2 3">NBRC 14498</strain>
    </source>
</reference>
<dbReference type="EMBL" id="BJNG01000015">
    <property type="protein sequence ID" value="GEC19624.1"/>
    <property type="molecule type" value="Genomic_DNA"/>
</dbReference>
<accession>A0A4Y3WLH6</accession>
<keyword evidence="1" id="KW-0472">Membrane</keyword>
<name>A0A4Y3WLH6_9PSEU</name>
<gene>
    <name evidence="2" type="ORF">PHY01_19070</name>
</gene>